<dbReference type="InterPro" id="IPR037185">
    <property type="entry name" value="EmrE-like"/>
</dbReference>
<dbReference type="SUPFAM" id="SSF103481">
    <property type="entry name" value="Multidrug resistance efflux transporter EmrE"/>
    <property type="match status" value="1"/>
</dbReference>
<keyword evidence="2" id="KW-0472">Membrane</keyword>
<keyword evidence="2" id="KW-0812">Transmembrane</keyword>
<evidence type="ECO:0000313" key="4">
    <source>
        <dbReference type="Proteomes" id="UP001141950"/>
    </source>
</evidence>
<evidence type="ECO:0000256" key="2">
    <source>
        <dbReference type="SAM" id="Phobius"/>
    </source>
</evidence>
<protein>
    <recommendedName>
        <fullName evidence="5">EamA domain-containing protein</fullName>
    </recommendedName>
</protein>
<comment type="caution">
    <text evidence="3">The sequence shown here is derived from an EMBL/GenBank/DDBJ whole genome shotgun (WGS) entry which is preliminary data.</text>
</comment>
<dbReference type="RefSeq" id="WP_257449427.1">
    <property type="nucleotide sequence ID" value="NZ_JANIPJ010000015.1"/>
</dbReference>
<gene>
    <name evidence="3" type="ORF">NQZ67_20220</name>
</gene>
<dbReference type="AlphaFoldDB" id="A0A9X2SAF4"/>
<feature type="transmembrane region" description="Helical" evidence="2">
    <location>
        <begin position="38"/>
        <end position="57"/>
    </location>
</feature>
<feature type="transmembrane region" description="Helical" evidence="2">
    <location>
        <begin position="69"/>
        <end position="90"/>
    </location>
</feature>
<comment type="subcellular location">
    <subcellularLocation>
        <location evidence="1">Endomembrane system</location>
        <topology evidence="1">Multi-pass membrane protein</topology>
    </subcellularLocation>
</comment>
<name>A0A9X2SAF4_9BACL</name>
<dbReference type="EMBL" id="JANIPJ010000015">
    <property type="protein sequence ID" value="MCR2806211.1"/>
    <property type="molecule type" value="Genomic_DNA"/>
</dbReference>
<accession>A0A9X2SAF4</accession>
<evidence type="ECO:0000313" key="3">
    <source>
        <dbReference type="EMBL" id="MCR2806211.1"/>
    </source>
</evidence>
<keyword evidence="4" id="KW-1185">Reference proteome</keyword>
<sequence length="116" mass="13057">MLIFFAFALLLIGLFAVNGIFAYQGKHIDPAFWSVFRYQLKLLPVFFAANLMIGYGIKWLFQSFGNLTFALTVSKGIEIVVCVILGAILLKEAPRWQTYVGLGMVLAGFWVTKWKG</sequence>
<evidence type="ECO:0000256" key="1">
    <source>
        <dbReference type="ARBA" id="ARBA00004127"/>
    </source>
</evidence>
<dbReference type="Proteomes" id="UP001141950">
    <property type="component" value="Unassembled WGS sequence"/>
</dbReference>
<evidence type="ECO:0008006" key="5">
    <source>
        <dbReference type="Google" id="ProtNLM"/>
    </source>
</evidence>
<proteinExistence type="predicted"/>
<feature type="transmembrane region" description="Helical" evidence="2">
    <location>
        <begin position="96"/>
        <end position="112"/>
    </location>
</feature>
<keyword evidence="2" id="KW-1133">Transmembrane helix</keyword>
<reference evidence="3" key="1">
    <citation type="submission" date="2022-08" db="EMBL/GenBank/DDBJ databases">
        <title>The genomic sequence of strain Paenibacillus sp. SCIV0701.</title>
        <authorList>
            <person name="Zhao H."/>
        </authorList>
    </citation>
    <scope>NUCLEOTIDE SEQUENCE</scope>
    <source>
        <strain evidence="3">SCIV0701</strain>
    </source>
</reference>
<organism evidence="3 4">
    <name type="scientific">Paenibacillus soyae</name>
    <dbReference type="NCBI Taxonomy" id="2969249"/>
    <lineage>
        <taxon>Bacteria</taxon>
        <taxon>Bacillati</taxon>
        <taxon>Bacillota</taxon>
        <taxon>Bacilli</taxon>
        <taxon>Bacillales</taxon>
        <taxon>Paenibacillaceae</taxon>
        <taxon>Paenibacillus</taxon>
    </lineage>
</organism>